<keyword evidence="2" id="KW-1185">Reference proteome</keyword>
<gene>
    <name evidence="1" type="ORF">H4683_002687</name>
</gene>
<dbReference type="Proteomes" id="UP000658225">
    <property type="component" value="Unassembled WGS sequence"/>
</dbReference>
<sequence length="81" mass="9333">MRLQSWESQDGELERRPAYHKLIASKNLQSGIAVDDGVAVHYIEEEISEIVSSRQNAKAYEVFFDEMIIEKELRVEFLGSC</sequence>
<evidence type="ECO:0000313" key="2">
    <source>
        <dbReference type="Proteomes" id="UP000658225"/>
    </source>
</evidence>
<reference evidence="1" key="1">
    <citation type="submission" date="2020-10" db="EMBL/GenBank/DDBJ databases">
        <title>Genomic Encyclopedia of Type Strains, Phase IV (KMG-IV): sequencing the most valuable type-strain genomes for metagenomic binning, comparative biology and taxonomic classification.</title>
        <authorList>
            <person name="Goeker M."/>
        </authorList>
    </citation>
    <scope>NUCLEOTIDE SEQUENCE</scope>
    <source>
        <strain evidence="1">DSM 13886</strain>
    </source>
</reference>
<organism evidence="1 2">
    <name type="scientific">Sporosarcina limicola</name>
    <dbReference type="NCBI Taxonomy" id="34101"/>
    <lineage>
        <taxon>Bacteria</taxon>
        <taxon>Bacillati</taxon>
        <taxon>Bacillota</taxon>
        <taxon>Bacilli</taxon>
        <taxon>Bacillales</taxon>
        <taxon>Caryophanaceae</taxon>
        <taxon>Sporosarcina</taxon>
    </lineage>
</organism>
<protein>
    <submittedName>
        <fullName evidence="1">Peptidase E</fullName>
    </submittedName>
</protein>
<name>A0A927MME3_9BACL</name>
<accession>A0A927MME3</accession>
<proteinExistence type="predicted"/>
<dbReference type="AlphaFoldDB" id="A0A927MME3"/>
<dbReference type="RefSeq" id="WP_192599271.1">
    <property type="nucleotide sequence ID" value="NZ_JADBEL010000014.1"/>
</dbReference>
<comment type="caution">
    <text evidence="1">The sequence shown here is derived from an EMBL/GenBank/DDBJ whole genome shotgun (WGS) entry which is preliminary data.</text>
</comment>
<evidence type="ECO:0000313" key="1">
    <source>
        <dbReference type="EMBL" id="MBE1555567.1"/>
    </source>
</evidence>
<dbReference type="EMBL" id="JADBEL010000014">
    <property type="protein sequence ID" value="MBE1555567.1"/>
    <property type="molecule type" value="Genomic_DNA"/>
</dbReference>